<keyword evidence="5" id="KW-1185">Reference proteome</keyword>
<dbReference type="PANTHER" id="PTHR47926">
    <property type="entry name" value="PENTATRICOPEPTIDE REPEAT-CONTAINING PROTEIN"/>
    <property type="match status" value="1"/>
</dbReference>
<evidence type="ECO:0000256" key="2">
    <source>
        <dbReference type="ARBA" id="ARBA00022946"/>
    </source>
</evidence>
<dbReference type="Gene3D" id="1.25.40.10">
    <property type="entry name" value="Tetratricopeptide repeat domain"/>
    <property type="match status" value="5"/>
</dbReference>
<dbReference type="InterPro" id="IPR002885">
    <property type="entry name" value="PPR_rpt"/>
</dbReference>
<accession>A0AAD5Z3F2</accession>
<dbReference type="NCBIfam" id="TIGR00756">
    <property type="entry name" value="PPR"/>
    <property type="match status" value="6"/>
</dbReference>
<feature type="repeat" description="PPR" evidence="3">
    <location>
        <begin position="192"/>
        <end position="226"/>
    </location>
</feature>
<dbReference type="Pfam" id="PF13041">
    <property type="entry name" value="PPR_2"/>
    <property type="match status" value="2"/>
</dbReference>
<dbReference type="Pfam" id="PF01535">
    <property type="entry name" value="PPR"/>
    <property type="match status" value="4"/>
</dbReference>
<evidence type="ECO:0000256" key="1">
    <source>
        <dbReference type="ARBA" id="ARBA00022737"/>
    </source>
</evidence>
<feature type="repeat" description="PPR" evidence="3">
    <location>
        <begin position="91"/>
        <end position="125"/>
    </location>
</feature>
<evidence type="ECO:0000313" key="4">
    <source>
        <dbReference type="EMBL" id="KAJ3685761.1"/>
    </source>
</evidence>
<dbReference type="GO" id="GO:0003723">
    <property type="term" value="F:RNA binding"/>
    <property type="evidence" value="ECO:0007669"/>
    <property type="project" value="InterPro"/>
</dbReference>
<sequence>MSIPHSSFVSRLRYFITNKSLLLPFSGSSVLCPHQSKKFSHLYPILQGRDIFLESINNTDIVFKTKLIHQHCQAGRTNEARKVFDEMPERNIVTYSMLIYGYSCNGSSTEAINLFKHMLYLEIPPNSFSLVAVLVAVAGIGTLHLTESLHARIIKTGFGASPFLRSALLDCYAKCHDPKKSFALFSEFPKPDLVSCNAMISGFVYNSRFEEALLLYKQIRAGGFDPGPRTMMSVLESCTGYGSIGLCESLHGYMIKVGFDLDVCVSNSIFKMYSSFENVDTVNRAFELVSVKDVVTWTIFMGFLLEHGQIHKVLELFVKMRYNRIMPDKIAMINLVQACALLGNSNLCKMVHSYGTVQGFGSERSLINSLISMYSKCGDTIYAKKLFDLMQEKNLVSWTCMISCYLQNGNPIEGMKLFHKLRRENAFIMDVAAMVTLLATCSDIADFQLTKLFHVYGLKLGFDQFVPVRNALITAYGKCGCVEFSCQVFQEISNRNVVSWNAMILSYGINGEGNKALELFLNMRNLGFEPDNITYLNVFMACSHNGLVHEGLNLLKNMAMDKEIGEHIKLGGEHITCVVDLLSRAGYLVQARNLANHAREKGSVNTWKALLGGSFLHNDPQVMKEAGKEILLRDKCDFANFVLVSNAYASVGKFESVENLRPSSSNSLGKNVGLSYVDFGSC</sequence>
<dbReference type="FunFam" id="1.25.40.10:FF:000158">
    <property type="entry name" value="pentatricopeptide repeat-containing protein At2g33680"/>
    <property type="match status" value="1"/>
</dbReference>
<feature type="repeat" description="PPR" evidence="3">
    <location>
        <begin position="60"/>
        <end position="90"/>
    </location>
</feature>
<feature type="repeat" description="PPR" evidence="3">
    <location>
        <begin position="496"/>
        <end position="530"/>
    </location>
</feature>
<dbReference type="EMBL" id="JAMRDG010000002">
    <property type="protein sequence ID" value="KAJ3685761.1"/>
    <property type="molecule type" value="Genomic_DNA"/>
</dbReference>
<feature type="repeat" description="PPR" evidence="3">
    <location>
        <begin position="293"/>
        <end position="327"/>
    </location>
</feature>
<dbReference type="GO" id="GO:0099402">
    <property type="term" value="P:plant organ development"/>
    <property type="evidence" value="ECO:0007669"/>
    <property type="project" value="UniProtKB-ARBA"/>
</dbReference>
<comment type="caution">
    <text evidence="4">The sequence shown here is derived from an EMBL/GenBank/DDBJ whole genome shotgun (WGS) entry which is preliminary data.</text>
</comment>
<gene>
    <name evidence="4" type="ORF">LUZ61_014925</name>
</gene>
<dbReference type="Proteomes" id="UP001210211">
    <property type="component" value="Unassembled WGS sequence"/>
</dbReference>
<protein>
    <recommendedName>
        <fullName evidence="6">Pentatricopeptide repeat-containing protein</fullName>
    </recommendedName>
</protein>
<organism evidence="4 5">
    <name type="scientific">Rhynchospora tenuis</name>
    <dbReference type="NCBI Taxonomy" id="198213"/>
    <lineage>
        <taxon>Eukaryota</taxon>
        <taxon>Viridiplantae</taxon>
        <taxon>Streptophyta</taxon>
        <taxon>Embryophyta</taxon>
        <taxon>Tracheophyta</taxon>
        <taxon>Spermatophyta</taxon>
        <taxon>Magnoliopsida</taxon>
        <taxon>Liliopsida</taxon>
        <taxon>Poales</taxon>
        <taxon>Cyperaceae</taxon>
        <taxon>Cyperoideae</taxon>
        <taxon>Rhynchosporeae</taxon>
        <taxon>Rhynchospora</taxon>
    </lineage>
</organism>
<proteinExistence type="predicted"/>
<feature type="repeat" description="PPR" evidence="3">
    <location>
        <begin position="394"/>
        <end position="428"/>
    </location>
</feature>
<dbReference type="AlphaFoldDB" id="A0AAD5Z3F2"/>
<evidence type="ECO:0008006" key="6">
    <source>
        <dbReference type="Google" id="ProtNLM"/>
    </source>
</evidence>
<dbReference type="PROSITE" id="PS51375">
    <property type="entry name" value="PPR"/>
    <property type="match status" value="6"/>
</dbReference>
<name>A0AAD5Z3F2_9POAL</name>
<dbReference type="PANTHER" id="PTHR47926:SF452">
    <property type="entry name" value="PENTATRICOPEPTIDE REPEAT-CONTAINING PROTEIN"/>
    <property type="match status" value="1"/>
</dbReference>
<evidence type="ECO:0000256" key="3">
    <source>
        <dbReference type="PROSITE-ProRule" id="PRU00708"/>
    </source>
</evidence>
<evidence type="ECO:0000313" key="5">
    <source>
        <dbReference type="Proteomes" id="UP001210211"/>
    </source>
</evidence>
<dbReference type="InterPro" id="IPR046960">
    <property type="entry name" value="PPR_At4g14850-like_plant"/>
</dbReference>
<dbReference type="GO" id="GO:0009451">
    <property type="term" value="P:RNA modification"/>
    <property type="evidence" value="ECO:0007669"/>
    <property type="project" value="InterPro"/>
</dbReference>
<keyword evidence="1" id="KW-0677">Repeat</keyword>
<dbReference type="InterPro" id="IPR011990">
    <property type="entry name" value="TPR-like_helical_dom_sf"/>
</dbReference>
<reference evidence="4 5" key="1">
    <citation type="journal article" date="2022" name="Cell">
        <title>Repeat-based holocentromeres influence genome architecture and karyotype evolution.</title>
        <authorList>
            <person name="Hofstatter P.G."/>
            <person name="Thangavel G."/>
            <person name="Lux T."/>
            <person name="Neumann P."/>
            <person name="Vondrak T."/>
            <person name="Novak P."/>
            <person name="Zhang M."/>
            <person name="Costa L."/>
            <person name="Castellani M."/>
            <person name="Scott A."/>
            <person name="Toegelov H."/>
            <person name="Fuchs J."/>
            <person name="Mata-Sucre Y."/>
            <person name="Dias Y."/>
            <person name="Vanzela A.L.L."/>
            <person name="Huettel B."/>
            <person name="Almeida C.C.S."/>
            <person name="Simkova H."/>
            <person name="Souza G."/>
            <person name="Pedrosa-Harand A."/>
            <person name="Macas J."/>
            <person name="Mayer K.F.X."/>
            <person name="Houben A."/>
            <person name="Marques A."/>
        </authorList>
    </citation>
    <scope>NUCLEOTIDE SEQUENCE [LARGE SCALE GENOMIC DNA]</scope>
    <source>
        <strain evidence="4">RhyTen1mFocal</strain>
    </source>
</reference>
<keyword evidence="2" id="KW-0809">Transit peptide</keyword>